<dbReference type="EMBL" id="VLKW01000030">
    <property type="protein sequence ID" value="TWI39498.1"/>
    <property type="molecule type" value="Genomic_DNA"/>
</dbReference>
<dbReference type="AlphaFoldDB" id="A0A562P4X0"/>
<evidence type="ECO:0000313" key="2">
    <source>
        <dbReference type="Proteomes" id="UP000315112"/>
    </source>
</evidence>
<organism evidence="1 2">
    <name type="scientific">Pseudoduganella flava</name>
    <dbReference type="NCBI Taxonomy" id="871742"/>
    <lineage>
        <taxon>Bacteria</taxon>
        <taxon>Pseudomonadati</taxon>
        <taxon>Pseudomonadota</taxon>
        <taxon>Betaproteobacteria</taxon>
        <taxon>Burkholderiales</taxon>
        <taxon>Oxalobacteraceae</taxon>
        <taxon>Telluria group</taxon>
        <taxon>Pseudoduganella</taxon>
    </lineage>
</organism>
<reference evidence="1 2" key="1">
    <citation type="journal article" date="2015" name="Stand. Genomic Sci.">
        <title>Genomic Encyclopedia of Bacterial and Archaeal Type Strains, Phase III: the genomes of soil and plant-associated and newly described type strains.</title>
        <authorList>
            <person name="Whitman W.B."/>
            <person name="Woyke T."/>
            <person name="Klenk H.P."/>
            <person name="Zhou Y."/>
            <person name="Lilburn T.G."/>
            <person name="Beck B.J."/>
            <person name="De Vos P."/>
            <person name="Vandamme P."/>
            <person name="Eisen J.A."/>
            <person name="Garrity G."/>
            <person name="Hugenholtz P."/>
            <person name="Kyrpides N.C."/>
        </authorList>
    </citation>
    <scope>NUCLEOTIDE SEQUENCE [LARGE SCALE GENOMIC DNA]</scope>
    <source>
        <strain evidence="1 2">CGMCC 1.10685</strain>
    </source>
</reference>
<gene>
    <name evidence="1" type="ORF">IP92_05970</name>
</gene>
<name>A0A562P4X0_9BURK</name>
<accession>A0A562P4X0</accession>
<comment type="caution">
    <text evidence="1">The sequence shown here is derived from an EMBL/GenBank/DDBJ whole genome shotgun (WGS) entry which is preliminary data.</text>
</comment>
<sequence length="56" mass="6146">MLSADLAMAPDYSAKVVELDDRYDTVNARELSGRLSATADRDTIYKYELDGSMGSP</sequence>
<proteinExistence type="predicted"/>
<dbReference type="Proteomes" id="UP000315112">
    <property type="component" value="Unassembled WGS sequence"/>
</dbReference>
<evidence type="ECO:0000313" key="1">
    <source>
        <dbReference type="EMBL" id="TWI39498.1"/>
    </source>
</evidence>
<protein>
    <submittedName>
        <fullName evidence="1">Uncharacterized protein</fullName>
    </submittedName>
</protein>